<evidence type="ECO:0000259" key="7">
    <source>
        <dbReference type="PROSITE" id="PS51821"/>
    </source>
</evidence>
<keyword evidence="3" id="KW-0805">Transcription regulation</keyword>
<dbReference type="PROSITE" id="PS51821">
    <property type="entry name" value="VELVET"/>
    <property type="match status" value="1"/>
</dbReference>
<dbReference type="GO" id="GO:0005634">
    <property type="term" value="C:nucleus"/>
    <property type="evidence" value="ECO:0007669"/>
    <property type="project" value="UniProtKB-SubCell"/>
</dbReference>
<keyword evidence="2" id="KW-0749">Sporulation</keyword>
<evidence type="ECO:0000256" key="3">
    <source>
        <dbReference type="ARBA" id="ARBA00023015"/>
    </source>
</evidence>
<dbReference type="Pfam" id="PF11754">
    <property type="entry name" value="Velvet"/>
    <property type="match status" value="1"/>
</dbReference>
<comment type="caution">
    <text evidence="8">The sequence shown here is derived from an EMBL/GenBank/DDBJ whole genome shotgun (WGS) entry which is preliminary data.</text>
</comment>
<dbReference type="InterPro" id="IPR021740">
    <property type="entry name" value="Velvet"/>
</dbReference>
<feature type="region of interest" description="Disordered" evidence="6">
    <location>
        <begin position="357"/>
        <end position="394"/>
    </location>
</feature>
<organism evidence="8 9">
    <name type="scientific">Knufia peltigerae</name>
    <dbReference type="NCBI Taxonomy" id="1002370"/>
    <lineage>
        <taxon>Eukaryota</taxon>
        <taxon>Fungi</taxon>
        <taxon>Dikarya</taxon>
        <taxon>Ascomycota</taxon>
        <taxon>Pezizomycotina</taxon>
        <taxon>Eurotiomycetes</taxon>
        <taxon>Chaetothyriomycetidae</taxon>
        <taxon>Chaetothyriales</taxon>
        <taxon>Trichomeriaceae</taxon>
        <taxon>Knufia</taxon>
    </lineage>
</organism>
<evidence type="ECO:0000256" key="1">
    <source>
        <dbReference type="ARBA" id="ARBA00004123"/>
    </source>
</evidence>
<comment type="subcellular location">
    <subcellularLocation>
        <location evidence="1">Nucleus</location>
    </subcellularLocation>
</comment>
<evidence type="ECO:0000313" key="9">
    <source>
        <dbReference type="Proteomes" id="UP001172681"/>
    </source>
</evidence>
<feature type="compositionally biased region" description="Basic residues" evidence="6">
    <location>
        <begin position="207"/>
        <end position="218"/>
    </location>
</feature>
<dbReference type="InterPro" id="IPR037525">
    <property type="entry name" value="Velvet_dom"/>
</dbReference>
<keyword evidence="4" id="KW-0804">Transcription</keyword>
<dbReference type="PANTHER" id="PTHR33572">
    <property type="entry name" value="SPORE DEVELOPMENT REGULATOR VOSA"/>
    <property type="match status" value="1"/>
</dbReference>
<name>A0AA38Y916_9EURO</name>
<dbReference type="EMBL" id="JAPDRN010000017">
    <property type="protein sequence ID" value="KAJ9639630.1"/>
    <property type="molecule type" value="Genomic_DNA"/>
</dbReference>
<feature type="compositionally biased region" description="Basic and acidic residues" evidence="6">
    <location>
        <begin position="376"/>
        <end position="388"/>
    </location>
</feature>
<protein>
    <recommendedName>
        <fullName evidence="7">Velvet domain-containing protein</fullName>
    </recommendedName>
</protein>
<reference evidence="8" key="1">
    <citation type="submission" date="2022-10" db="EMBL/GenBank/DDBJ databases">
        <title>Culturing micro-colonial fungi from biological soil crusts in the Mojave desert and describing Neophaeococcomyces mojavensis, and introducing the new genera and species Taxawa tesnikishii.</title>
        <authorList>
            <person name="Kurbessoian T."/>
            <person name="Stajich J.E."/>
        </authorList>
    </citation>
    <scope>NUCLEOTIDE SEQUENCE</scope>
    <source>
        <strain evidence="8">TK_35</strain>
    </source>
</reference>
<evidence type="ECO:0000256" key="5">
    <source>
        <dbReference type="ARBA" id="ARBA00023242"/>
    </source>
</evidence>
<gene>
    <name evidence="8" type="ORF">H2204_003700</name>
</gene>
<proteinExistence type="predicted"/>
<dbReference type="PANTHER" id="PTHR33572:SF18">
    <property type="entry name" value="SPORE DEVELOPMENT REGULATOR VOSA"/>
    <property type="match status" value="1"/>
</dbReference>
<feature type="region of interest" description="Disordered" evidence="6">
    <location>
        <begin position="201"/>
        <end position="226"/>
    </location>
</feature>
<dbReference type="Gene3D" id="2.60.40.3960">
    <property type="entry name" value="Velvet domain"/>
    <property type="match status" value="1"/>
</dbReference>
<dbReference type="GO" id="GO:0030435">
    <property type="term" value="P:sporulation resulting in formation of a cellular spore"/>
    <property type="evidence" value="ECO:0007669"/>
    <property type="project" value="UniProtKB-KW"/>
</dbReference>
<dbReference type="Proteomes" id="UP001172681">
    <property type="component" value="Unassembled WGS sequence"/>
</dbReference>
<evidence type="ECO:0000256" key="2">
    <source>
        <dbReference type="ARBA" id="ARBA00022969"/>
    </source>
</evidence>
<evidence type="ECO:0000313" key="8">
    <source>
        <dbReference type="EMBL" id="KAJ9639630.1"/>
    </source>
</evidence>
<evidence type="ECO:0000256" key="6">
    <source>
        <dbReference type="SAM" id="MobiDB-lite"/>
    </source>
</evidence>
<dbReference type="InterPro" id="IPR038491">
    <property type="entry name" value="Velvet_dom_sf"/>
</dbReference>
<sequence length="394" mass="43386">MKSSSSRIFTTHGPVDCDNYSLILLQEPTLWRALTSAVPVAGLGGKAQSGKTVKKRCVQKDTNNALEPPPALEWSEDGRAIVDPHVFCVATVRPSESGLPMKIDTLMGSTTSSLQKLKHAQGDLSIFTFPTLGIRYSGKYVLKFVVYKLHGGDGIDEDSGGKFRVPYIEQIAEIEGSELIISTNKNEAYSKVSTQFTKNMRESGVKVRTRKEPRKRKSPSTDWTANCYTPNPSGRFPFAPTYMALPGHNGPMPHLSNGEDISRRMSYQGMSNSAPMHIQPQYTTSMPAPPQYTTAMGVPSQYTTSMTVPPQYTTATATQSHYTTSMTTSSQYTTTMPYLLPAMQKNGDSYKMAARSQSYWPHDEVDSNDVNSNGVENHDAVNHEDSKHQSGWGS</sequence>
<evidence type="ECO:0000256" key="4">
    <source>
        <dbReference type="ARBA" id="ARBA00023163"/>
    </source>
</evidence>
<dbReference type="AlphaFoldDB" id="A0AA38Y916"/>
<keyword evidence="5" id="KW-0539">Nucleus</keyword>
<accession>A0AA38Y916</accession>
<keyword evidence="9" id="KW-1185">Reference proteome</keyword>
<feature type="domain" description="Velvet" evidence="7">
    <location>
        <begin position="15"/>
        <end position="210"/>
    </location>
</feature>